<keyword evidence="1" id="KW-0472">Membrane</keyword>
<accession>A0ABW4PCS2</accession>
<keyword evidence="1" id="KW-0812">Transmembrane</keyword>
<feature type="transmembrane region" description="Helical" evidence="1">
    <location>
        <begin position="58"/>
        <end position="78"/>
    </location>
</feature>
<evidence type="ECO:0008006" key="4">
    <source>
        <dbReference type="Google" id="ProtNLM"/>
    </source>
</evidence>
<evidence type="ECO:0000313" key="2">
    <source>
        <dbReference type="EMBL" id="MFD1828079.1"/>
    </source>
</evidence>
<dbReference type="EMBL" id="JBHUFU010000001">
    <property type="protein sequence ID" value="MFD1828079.1"/>
    <property type="molecule type" value="Genomic_DNA"/>
</dbReference>
<reference evidence="3" key="1">
    <citation type="journal article" date="2019" name="Int. J. Syst. Evol. Microbiol.">
        <title>The Global Catalogue of Microorganisms (GCM) 10K type strain sequencing project: providing services to taxonomists for standard genome sequencing and annotation.</title>
        <authorList>
            <consortium name="The Broad Institute Genomics Platform"/>
            <consortium name="The Broad Institute Genome Sequencing Center for Infectious Disease"/>
            <person name="Wu L."/>
            <person name="Ma J."/>
        </authorList>
    </citation>
    <scope>NUCLEOTIDE SEQUENCE [LARGE SCALE GENOMIC DNA]</scope>
    <source>
        <strain evidence="3">CGMCC 4.7455</strain>
    </source>
</reference>
<gene>
    <name evidence="2" type="ORF">ACFSJS_00165</name>
</gene>
<dbReference type="Proteomes" id="UP001597365">
    <property type="component" value="Unassembled WGS sequence"/>
</dbReference>
<comment type="caution">
    <text evidence="2">The sequence shown here is derived from an EMBL/GenBank/DDBJ whole genome shotgun (WGS) entry which is preliminary data.</text>
</comment>
<name>A0ABW4PCS2_9ACTN</name>
<keyword evidence="1" id="KW-1133">Transmembrane helix</keyword>
<sequence length="98" mass="9997">MDNKVTQNVKSAGTAVRAGAVTALTTLTLLVAAPTASANLYRDDGDDPGTGLSVAETLGLYVVLPVVLFLVITGLVMAGDKASRKSGQIAGRQEPNRG</sequence>
<evidence type="ECO:0000256" key="1">
    <source>
        <dbReference type="SAM" id="Phobius"/>
    </source>
</evidence>
<proteinExistence type="predicted"/>
<keyword evidence="3" id="KW-1185">Reference proteome</keyword>
<dbReference type="RefSeq" id="WP_380895283.1">
    <property type="nucleotide sequence ID" value="NZ_JBHUFU010000001.1"/>
</dbReference>
<evidence type="ECO:0000313" key="3">
    <source>
        <dbReference type="Proteomes" id="UP001597365"/>
    </source>
</evidence>
<protein>
    <recommendedName>
        <fullName evidence="4">Secreted protein</fullName>
    </recommendedName>
</protein>
<organism evidence="2 3">
    <name type="scientific">Streptomyces desertarenae</name>
    <dbReference type="NCBI Taxonomy" id="2666184"/>
    <lineage>
        <taxon>Bacteria</taxon>
        <taxon>Bacillati</taxon>
        <taxon>Actinomycetota</taxon>
        <taxon>Actinomycetes</taxon>
        <taxon>Kitasatosporales</taxon>
        <taxon>Streptomycetaceae</taxon>
        <taxon>Streptomyces</taxon>
    </lineage>
</organism>